<dbReference type="InterPro" id="IPR014782">
    <property type="entry name" value="Peptidase_M1_dom"/>
</dbReference>
<dbReference type="SUPFAM" id="SSF55486">
    <property type="entry name" value="Metalloproteases ('zincins'), catalytic domain"/>
    <property type="match status" value="1"/>
</dbReference>
<evidence type="ECO:0000256" key="9">
    <source>
        <dbReference type="PIRSR" id="PIRSR634016-1"/>
    </source>
</evidence>
<evidence type="ECO:0000256" key="3">
    <source>
        <dbReference type="ARBA" id="ARBA00022438"/>
    </source>
</evidence>
<evidence type="ECO:0000259" key="15">
    <source>
        <dbReference type="Pfam" id="PF11838"/>
    </source>
</evidence>
<accession>A0A4R5LRH9</accession>
<dbReference type="GO" id="GO:0043171">
    <property type="term" value="P:peptide catabolic process"/>
    <property type="evidence" value="ECO:0007669"/>
    <property type="project" value="TreeGrafter"/>
</dbReference>
<dbReference type="OrthoDB" id="100605at2"/>
<dbReference type="Gene3D" id="2.60.40.1730">
    <property type="entry name" value="tricorn interacting facor f3 domain"/>
    <property type="match status" value="1"/>
</dbReference>
<dbReference type="PANTHER" id="PTHR11533:SF174">
    <property type="entry name" value="PUROMYCIN-SENSITIVE AMINOPEPTIDASE-RELATED"/>
    <property type="match status" value="1"/>
</dbReference>
<dbReference type="PANTHER" id="PTHR11533">
    <property type="entry name" value="PROTEASE M1 ZINC METALLOPROTEASE"/>
    <property type="match status" value="1"/>
</dbReference>
<keyword evidence="7 10" id="KW-0862">Zinc</keyword>
<dbReference type="GO" id="GO:0006508">
    <property type="term" value="P:proteolysis"/>
    <property type="evidence" value="ECO:0007669"/>
    <property type="project" value="UniProtKB-KW"/>
</dbReference>
<evidence type="ECO:0000256" key="13">
    <source>
        <dbReference type="SAM" id="SignalP"/>
    </source>
</evidence>
<dbReference type="SUPFAM" id="SSF63737">
    <property type="entry name" value="Leukotriene A4 hydrolase N-terminal domain"/>
    <property type="match status" value="1"/>
</dbReference>
<keyword evidence="13" id="KW-0732">Signal</keyword>
<feature type="binding site" evidence="10">
    <location>
        <position position="374"/>
    </location>
    <ligand>
        <name>Zn(2+)</name>
        <dbReference type="ChEBI" id="CHEBI:29105"/>
        <note>catalytic</note>
    </ligand>
</feature>
<dbReference type="InterPro" id="IPR042097">
    <property type="entry name" value="Aminopeptidase_N-like_N_sf"/>
</dbReference>
<keyword evidence="3 12" id="KW-0031">Aminopeptidase</keyword>
<evidence type="ECO:0000256" key="8">
    <source>
        <dbReference type="ARBA" id="ARBA00023049"/>
    </source>
</evidence>
<dbReference type="PRINTS" id="PR00756">
    <property type="entry name" value="ALADIPTASE"/>
</dbReference>
<feature type="binding site" evidence="10">
    <location>
        <position position="355"/>
    </location>
    <ligand>
        <name>Zn(2+)</name>
        <dbReference type="ChEBI" id="CHEBI:29105"/>
        <note>catalytic</note>
    </ligand>
</feature>
<gene>
    <name evidence="17" type="ORF">E2F43_07940</name>
</gene>
<dbReference type="Pfam" id="PF01433">
    <property type="entry name" value="Peptidase_M1"/>
    <property type="match status" value="1"/>
</dbReference>
<dbReference type="Pfam" id="PF11838">
    <property type="entry name" value="ERAP1_C"/>
    <property type="match status" value="1"/>
</dbReference>
<dbReference type="AlphaFoldDB" id="A0A4R5LRH9"/>
<proteinExistence type="inferred from homology"/>
<dbReference type="GO" id="GO:0008270">
    <property type="term" value="F:zinc ion binding"/>
    <property type="evidence" value="ECO:0007669"/>
    <property type="project" value="UniProtKB-UniRule"/>
</dbReference>
<evidence type="ECO:0000256" key="10">
    <source>
        <dbReference type="PIRSR" id="PIRSR634016-3"/>
    </source>
</evidence>
<feature type="domain" description="Aminopeptidase N-like N-terminal" evidence="16">
    <location>
        <begin position="61"/>
        <end position="238"/>
    </location>
</feature>
<dbReference type="RefSeq" id="WP_133211457.1">
    <property type="nucleotide sequence ID" value="NZ_SMSE01000002.1"/>
</dbReference>
<protein>
    <recommendedName>
        <fullName evidence="12">Aminopeptidase</fullName>
        <ecNumber evidence="12">3.4.11.-</ecNumber>
    </recommendedName>
</protein>
<dbReference type="GO" id="GO:0005737">
    <property type="term" value="C:cytoplasm"/>
    <property type="evidence" value="ECO:0007669"/>
    <property type="project" value="TreeGrafter"/>
</dbReference>
<comment type="similarity">
    <text evidence="2 12">Belongs to the peptidase M1 family.</text>
</comment>
<dbReference type="InterPro" id="IPR050344">
    <property type="entry name" value="Peptidase_M1_aminopeptidases"/>
</dbReference>
<evidence type="ECO:0000313" key="18">
    <source>
        <dbReference type="Proteomes" id="UP000295554"/>
    </source>
</evidence>
<evidence type="ECO:0000256" key="11">
    <source>
        <dbReference type="PIRSR" id="PIRSR634016-4"/>
    </source>
</evidence>
<evidence type="ECO:0000259" key="16">
    <source>
        <dbReference type="Pfam" id="PF17900"/>
    </source>
</evidence>
<dbReference type="Proteomes" id="UP000295554">
    <property type="component" value="Unassembled WGS sequence"/>
</dbReference>
<dbReference type="InterPro" id="IPR027268">
    <property type="entry name" value="Peptidase_M4/M1_CTD_sf"/>
</dbReference>
<keyword evidence="4 12" id="KW-0645">Protease</keyword>
<dbReference type="GO" id="GO:0005615">
    <property type="term" value="C:extracellular space"/>
    <property type="evidence" value="ECO:0007669"/>
    <property type="project" value="TreeGrafter"/>
</dbReference>
<evidence type="ECO:0000259" key="14">
    <source>
        <dbReference type="Pfam" id="PF01433"/>
    </source>
</evidence>
<evidence type="ECO:0000256" key="2">
    <source>
        <dbReference type="ARBA" id="ARBA00010136"/>
    </source>
</evidence>
<dbReference type="Pfam" id="PF17900">
    <property type="entry name" value="Peptidase_M1_N"/>
    <property type="match status" value="1"/>
</dbReference>
<dbReference type="InterPro" id="IPR034016">
    <property type="entry name" value="M1_APN-typ"/>
</dbReference>
<dbReference type="Gene3D" id="1.25.50.20">
    <property type="match status" value="1"/>
</dbReference>
<name>A0A4R5LRH9_9GAMM</name>
<evidence type="ECO:0000256" key="1">
    <source>
        <dbReference type="ARBA" id="ARBA00000098"/>
    </source>
</evidence>
<keyword evidence="8 12" id="KW-0482">Metalloprotease</keyword>
<evidence type="ECO:0000313" key="17">
    <source>
        <dbReference type="EMBL" id="TDG13461.1"/>
    </source>
</evidence>
<dbReference type="GO" id="GO:0042277">
    <property type="term" value="F:peptide binding"/>
    <property type="evidence" value="ECO:0007669"/>
    <property type="project" value="TreeGrafter"/>
</dbReference>
<dbReference type="InterPro" id="IPR001930">
    <property type="entry name" value="Peptidase_M1"/>
</dbReference>
<keyword evidence="6 12" id="KW-0378">Hydrolase</keyword>
<dbReference type="GO" id="GO:0016285">
    <property type="term" value="F:alanyl aminopeptidase activity"/>
    <property type="evidence" value="ECO:0007669"/>
    <property type="project" value="UniProtKB-EC"/>
</dbReference>
<dbReference type="EC" id="3.4.11.-" evidence="12"/>
<feature type="binding site" evidence="10">
    <location>
        <position position="351"/>
    </location>
    <ligand>
        <name>Zn(2+)</name>
        <dbReference type="ChEBI" id="CHEBI:29105"/>
        <note>catalytic</note>
    </ligand>
</feature>
<feature type="site" description="Transition state stabilizer" evidence="11">
    <location>
        <position position="436"/>
    </location>
</feature>
<reference evidence="17 18" key="1">
    <citation type="submission" date="2019-03" db="EMBL/GenBank/DDBJ databases">
        <title>Seongchinamella monodicae gen. nov., sp. nov., a novel member of the Gammaproteobacteria isolated from a tidal mudflat of beach.</title>
        <authorList>
            <person name="Yang H.G."/>
            <person name="Kang J.W."/>
            <person name="Lee S.D."/>
        </authorList>
    </citation>
    <scope>NUCLEOTIDE SEQUENCE [LARGE SCALE GENOMIC DNA]</scope>
    <source>
        <strain evidence="17 18">GH4-78</strain>
    </source>
</reference>
<dbReference type="Gene3D" id="1.10.390.10">
    <property type="entry name" value="Neutral Protease Domain 2"/>
    <property type="match status" value="1"/>
</dbReference>
<evidence type="ECO:0000256" key="12">
    <source>
        <dbReference type="RuleBase" id="RU364040"/>
    </source>
</evidence>
<sequence>MQIKTMASAFGTALLFAVTACGVDESDRTAIQPAAVSTVAHTSGVIEEPVPDGLLPANAAPLNYSLQLTVDPRREAFSGEARIRASLQHATRTLYLHGRDLEISEAKALLDDGRTINLDWKQLTEGGVVNLTAEQALPAGELSLSFSYRAPFNTRLEGLYRVDKGELAYAFTQFEATSARLAFPAFDQPGFKVPFDVQLTIPEDQIGIANTPQIAEQVKGDGWKTLTFATTKPLPSYLVAFAVGPFDVVEWESIPETAVREREIPLRGITTRGRGEEIHYALEHTADILTAMEDYFDTAYPYAKLDVIAIPDFASGAMENAGAITYREQLILLDESASVFDKYNYFNTHAHELSHQWFGNLVTPAWWDDLWLKESFATWHAHITLDELYPDGHYLDALFNGSAWAMNEDSLASARRIREPIIHHEDIGAAYDGITYAKGGGVLAMFEEFLGRENLRRGIRRYMKKYAWKNTTAKDFITAITEANPQADGAVLQEAFRSFIEQAGVPELTMALDCGIDGPQLSMSQQRYLPLGSRGSPDQSWTIPACVTLFTDAGPKQQCFIAQGASQNVSLITERCPEAVLPNSNGSSYYRFNLPGEQWQALLQRFDELSTHEQISVAGSVISAVSAGNMTMDDFLAAAPVIAGSDSWRVSIRPRDTIYTLLDHGSTPEQQQLLRTLLAEWYRPRLAQLDALDALTPDQNQYRMFMVSTLALRARDEALLEELTGLAKRYTGFGDDEQIHPERIDANYAYIALLAGVETLGKPFTDLLWKQFLEQQNVTLRERHLQALARSEDPVVAAKLRAAILSPDVAVNEFGYIISGQMDIPEHQQAMWQWMQDNFDAVIARIPTWQKGQAPRYFDSFCSEADAASVAAVFSPVIANYESGPRYLAKSLEKIRLCAAFVERYGNTGS</sequence>
<keyword evidence="18" id="KW-1185">Reference proteome</keyword>
<comment type="cofactor">
    <cofactor evidence="10 12">
        <name>Zn(2+)</name>
        <dbReference type="ChEBI" id="CHEBI:29105"/>
    </cofactor>
    <text evidence="10 12">Binds 1 zinc ion per subunit.</text>
</comment>
<evidence type="ECO:0000256" key="5">
    <source>
        <dbReference type="ARBA" id="ARBA00022723"/>
    </source>
</evidence>
<comment type="catalytic activity">
    <reaction evidence="1">
        <text>Release of an N-terminal amino acid, Xaa-|-Yaa- from a peptide, amide or arylamide. Xaa is preferably Ala, but may be most amino acids including Pro (slow action). When a terminal hydrophobic residue is followed by a prolyl residue, the two may be released as an intact Xaa-Pro dipeptide.</text>
        <dbReference type="EC" id="3.4.11.2"/>
    </reaction>
</comment>
<evidence type="ECO:0000256" key="7">
    <source>
        <dbReference type="ARBA" id="ARBA00022833"/>
    </source>
</evidence>
<evidence type="ECO:0000256" key="4">
    <source>
        <dbReference type="ARBA" id="ARBA00022670"/>
    </source>
</evidence>
<feature type="active site" description="Proton acceptor" evidence="9">
    <location>
        <position position="352"/>
    </location>
</feature>
<feature type="signal peptide" evidence="13">
    <location>
        <begin position="1"/>
        <end position="22"/>
    </location>
</feature>
<organism evidence="17 18">
    <name type="scientific">Seongchinamella unica</name>
    <dbReference type="NCBI Taxonomy" id="2547392"/>
    <lineage>
        <taxon>Bacteria</taxon>
        <taxon>Pseudomonadati</taxon>
        <taxon>Pseudomonadota</taxon>
        <taxon>Gammaproteobacteria</taxon>
        <taxon>Cellvibrionales</taxon>
        <taxon>Halieaceae</taxon>
        <taxon>Seongchinamella</taxon>
    </lineage>
</organism>
<dbReference type="CDD" id="cd09601">
    <property type="entry name" value="M1_APN-Q_like"/>
    <property type="match status" value="1"/>
</dbReference>
<keyword evidence="5 10" id="KW-0479">Metal-binding</keyword>
<evidence type="ECO:0000256" key="6">
    <source>
        <dbReference type="ARBA" id="ARBA00022801"/>
    </source>
</evidence>
<dbReference type="GO" id="GO:0070006">
    <property type="term" value="F:metalloaminopeptidase activity"/>
    <property type="evidence" value="ECO:0007669"/>
    <property type="project" value="TreeGrafter"/>
</dbReference>
<comment type="caution">
    <text evidence="17">The sequence shown here is derived from an EMBL/GenBank/DDBJ whole genome shotgun (WGS) entry which is preliminary data.</text>
</comment>
<feature type="domain" description="ERAP1-like C-terminal" evidence="15">
    <location>
        <begin position="580"/>
        <end position="896"/>
    </location>
</feature>
<dbReference type="GO" id="GO:0016020">
    <property type="term" value="C:membrane"/>
    <property type="evidence" value="ECO:0007669"/>
    <property type="project" value="TreeGrafter"/>
</dbReference>
<dbReference type="EMBL" id="SMSE01000002">
    <property type="protein sequence ID" value="TDG13461.1"/>
    <property type="molecule type" value="Genomic_DNA"/>
</dbReference>
<feature type="domain" description="Peptidase M1 membrane alanine aminopeptidase" evidence="14">
    <location>
        <begin position="280"/>
        <end position="484"/>
    </location>
</feature>
<dbReference type="InterPro" id="IPR024571">
    <property type="entry name" value="ERAP1-like_C_dom"/>
</dbReference>
<dbReference type="InterPro" id="IPR045357">
    <property type="entry name" value="Aminopeptidase_N-like_N"/>
</dbReference>
<dbReference type="FunFam" id="1.10.390.10:FF:000013">
    <property type="entry name" value="Aminopeptidase N"/>
    <property type="match status" value="1"/>
</dbReference>
<feature type="chain" id="PRO_5020292609" description="Aminopeptidase" evidence="13">
    <location>
        <begin position="23"/>
        <end position="910"/>
    </location>
</feature>
<dbReference type="PROSITE" id="PS51257">
    <property type="entry name" value="PROKAR_LIPOPROTEIN"/>
    <property type="match status" value="1"/>
</dbReference>